<proteinExistence type="predicted"/>
<reference evidence="2 3" key="1">
    <citation type="submission" date="2019-06" db="EMBL/GenBank/DDBJ databases">
        <title>Whole genome shotgun sequence of Acetobacter peroxydans NBRC 13755.</title>
        <authorList>
            <person name="Hosoyama A."/>
            <person name="Uohara A."/>
            <person name="Ohji S."/>
            <person name="Ichikawa N."/>
        </authorList>
    </citation>
    <scope>NUCLEOTIDE SEQUENCE [LARGE SCALE GENOMIC DNA]</scope>
    <source>
        <strain evidence="2 3">NBRC 13755</strain>
    </source>
</reference>
<feature type="compositionally biased region" description="Low complexity" evidence="1">
    <location>
        <begin position="7"/>
        <end position="20"/>
    </location>
</feature>
<dbReference type="RefSeq" id="WP_141374927.1">
    <property type="nucleotide sequence ID" value="NZ_BAPL01000016.1"/>
</dbReference>
<protein>
    <submittedName>
        <fullName evidence="2">Uncharacterized protein</fullName>
    </submittedName>
</protein>
<keyword evidence="3" id="KW-1185">Reference proteome</keyword>
<dbReference type="Proteomes" id="UP000317730">
    <property type="component" value="Unassembled WGS sequence"/>
</dbReference>
<evidence type="ECO:0000313" key="3">
    <source>
        <dbReference type="Proteomes" id="UP000317730"/>
    </source>
</evidence>
<sequence length="105" mass="10996">MNGVDRPASPTTTEDTPSTPGWVESSLDAILTELPVAAEKLAALRAGYLDCLAGCGRAGDLDAEHDACRSAFLGGLASVLDLSAPDRRALEQKLEKLELDISSNI</sequence>
<dbReference type="EMBL" id="BJMV01000003">
    <property type="protein sequence ID" value="GEB84984.1"/>
    <property type="molecule type" value="Genomic_DNA"/>
</dbReference>
<dbReference type="AlphaFoldDB" id="A0A4Y3TTC1"/>
<organism evidence="2 3">
    <name type="scientific">Acetobacter peroxydans</name>
    <dbReference type="NCBI Taxonomy" id="104098"/>
    <lineage>
        <taxon>Bacteria</taxon>
        <taxon>Pseudomonadati</taxon>
        <taxon>Pseudomonadota</taxon>
        <taxon>Alphaproteobacteria</taxon>
        <taxon>Acetobacterales</taxon>
        <taxon>Acetobacteraceae</taxon>
        <taxon>Acetobacter</taxon>
    </lineage>
</organism>
<dbReference type="OrthoDB" id="7268627at2"/>
<accession>A0A4Y3TTC1</accession>
<name>A0A4Y3TTC1_9PROT</name>
<feature type="region of interest" description="Disordered" evidence="1">
    <location>
        <begin position="1"/>
        <end position="23"/>
    </location>
</feature>
<evidence type="ECO:0000256" key="1">
    <source>
        <dbReference type="SAM" id="MobiDB-lite"/>
    </source>
</evidence>
<gene>
    <name evidence="2" type="ORF">APE01nite_07810</name>
</gene>
<comment type="caution">
    <text evidence="2">The sequence shown here is derived from an EMBL/GenBank/DDBJ whole genome shotgun (WGS) entry which is preliminary data.</text>
</comment>
<evidence type="ECO:0000313" key="2">
    <source>
        <dbReference type="EMBL" id="GEB84984.1"/>
    </source>
</evidence>